<sequence>MQAVICALNLIDEIGRVKTEEGKTCGFAKKSLAEPEDFENLTLGLKVCFELNSEGKVTALKSLDALNTAADPSYSLPDEVSFEEGHLRDGFEILDVGRFRLSKTTRSRQRTYTELASLCRALGGNTLLEVKERSEQKTAMGYAFIYYTVSGFAAAAGKPDPQGRASSSELMQSLNHQEIKRIGTRHEKVQAGKFALRFAGAALLLIFAAGYLYSILGS</sequence>
<dbReference type="Proteomes" id="UP000823631">
    <property type="component" value="Unassembled WGS sequence"/>
</dbReference>
<dbReference type="EMBL" id="JADINH010000195">
    <property type="protein sequence ID" value="MBO8416661.1"/>
    <property type="molecule type" value="Genomic_DNA"/>
</dbReference>
<evidence type="ECO:0000313" key="3">
    <source>
        <dbReference type="Proteomes" id="UP000823631"/>
    </source>
</evidence>
<accession>A0A9D9GU56</accession>
<keyword evidence="1" id="KW-0812">Transmembrane</keyword>
<protein>
    <submittedName>
        <fullName evidence="2">Uncharacterized protein</fullName>
    </submittedName>
</protein>
<gene>
    <name evidence="2" type="ORF">IAB19_09805</name>
</gene>
<organism evidence="2 3">
    <name type="scientific">Candidatus Avisuccinivibrio stercorigallinarum</name>
    <dbReference type="NCBI Taxonomy" id="2840704"/>
    <lineage>
        <taxon>Bacteria</taxon>
        <taxon>Pseudomonadati</taxon>
        <taxon>Pseudomonadota</taxon>
        <taxon>Gammaproteobacteria</taxon>
        <taxon>Aeromonadales</taxon>
        <taxon>Succinivibrionaceae</taxon>
        <taxon>Succinivibrionaceae incertae sedis</taxon>
        <taxon>Candidatus Avisuccinivibrio</taxon>
    </lineage>
</organism>
<feature type="transmembrane region" description="Helical" evidence="1">
    <location>
        <begin position="194"/>
        <end position="216"/>
    </location>
</feature>
<proteinExistence type="predicted"/>
<reference evidence="2" key="2">
    <citation type="journal article" date="2021" name="PeerJ">
        <title>Extensive microbial diversity within the chicken gut microbiome revealed by metagenomics and culture.</title>
        <authorList>
            <person name="Gilroy R."/>
            <person name="Ravi A."/>
            <person name="Getino M."/>
            <person name="Pursley I."/>
            <person name="Horton D.L."/>
            <person name="Alikhan N.F."/>
            <person name="Baker D."/>
            <person name="Gharbi K."/>
            <person name="Hall N."/>
            <person name="Watson M."/>
            <person name="Adriaenssens E.M."/>
            <person name="Foster-Nyarko E."/>
            <person name="Jarju S."/>
            <person name="Secka A."/>
            <person name="Antonio M."/>
            <person name="Oren A."/>
            <person name="Chaudhuri R.R."/>
            <person name="La Ragione R."/>
            <person name="Hildebrand F."/>
            <person name="Pallen M.J."/>
        </authorList>
    </citation>
    <scope>NUCLEOTIDE SEQUENCE</scope>
    <source>
        <strain evidence="2">17213</strain>
    </source>
</reference>
<name>A0A9D9GU56_9GAMM</name>
<keyword evidence="1" id="KW-1133">Transmembrane helix</keyword>
<dbReference type="AlphaFoldDB" id="A0A9D9GU56"/>
<comment type="caution">
    <text evidence="2">The sequence shown here is derived from an EMBL/GenBank/DDBJ whole genome shotgun (WGS) entry which is preliminary data.</text>
</comment>
<evidence type="ECO:0000256" key="1">
    <source>
        <dbReference type="SAM" id="Phobius"/>
    </source>
</evidence>
<evidence type="ECO:0000313" key="2">
    <source>
        <dbReference type="EMBL" id="MBO8416661.1"/>
    </source>
</evidence>
<keyword evidence="1" id="KW-0472">Membrane</keyword>
<reference evidence="2" key="1">
    <citation type="submission" date="2020-10" db="EMBL/GenBank/DDBJ databases">
        <authorList>
            <person name="Gilroy R."/>
        </authorList>
    </citation>
    <scope>NUCLEOTIDE SEQUENCE</scope>
    <source>
        <strain evidence="2">17213</strain>
    </source>
</reference>